<organism evidence="2 3">
    <name type="scientific">Halanaerobium polyolivorans</name>
    <dbReference type="NCBI Taxonomy" id="2886943"/>
    <lineage>
        <taxon>Bacteria</taxon>
        <taxon>Bacillati</taxon>
        <taxon>Bacillota</taxon>
        <taxon>Clostridia</taxon>
        <taxon>Halanaerobiales</taxon>
        <taxon>Halanaerobiaceae</taxon>
        <taxon>Halanaerobium</taxon>
    </lineage>
</organism>
<dbReference type="Pfam" id="PF04069">
    <property type="entry name" value="OpuAC"/>
    <property type="match status" value="2"/>
</dbReference>
<proteinExistence type="predicted"/>
<dbReference type="RefSeq" id="WP_229346288.1">
    <property type="nucleotide sequence ID" value="NZ_JAJFAT010000013.1"/>
</dbReference>
<dbReference type="SUPFAM" id="SSF53850">
    <property type="entry name" value="Periplasmic binding protein-like II"/>
    <property type="match status" value="2"/>
</dbReference>
<dbReference type="EMBL" id="JAJFAT010000013">
    <property type="protein sequence ID" value="MCC3145587.1"/>
    <property type="molecule type" value="Genomic_DNA"/>
</dbReference>
<comment type="caution">
    <text evidence="2">The sequence shown here is derived from an EMBL/GenBank/DDBJ whole genome shotgun (WGS) entry which is preliminary data.</text>
</comment>
<evidence type="ECO:0000313" key="3">
    <source>
        <dbReference type="Proteomes" id="UP001199296"/>
    </source>
</evidence>
<dbReference type="Gene3D" id="3.40.190.10">
    <property type="entry name" value="Periplasmic binding protein-like II"/>
    <property type="match status" value="2"/>
</dbReference>
<feature type="domain" description="ABC-type glycine betaine transport system substrate-binding" evidence="1">
    <location>
        <begin position="30"/>
        <end position="172"/>
    </location>
</feature>
<dbReference type="GO" id="GO:0022857">
    <property type="term" value="F:transmembrane transporter activity"/>
    <property type="evidence" value="ECO:0007669"/>
    <property type="project" value="InterPro"/>
</dbReference>
<dbReference type="Proteomes" id="UP001199296">
    <property type="component" value="Unassembled WGS sequence"/>
</dbReference>
<sequence length="315" mass="35314">MFKKKKLILLIAVLLLFSAFFLGGCTQEEVAGEKETIRMATSVDFLEREDGIPGLEEEYGFRFDRDALSTIQIGLSYEALDSDQVDVAMGYATDGRISSMNLRMLRDDRGFFPAYNVAPLVRGEILAEYPELEALINELSELFTDEKLIELNERADVDGEEPDQIAADFLAESSLLVEAAAEKEGATIVVSSKNWTEQLILGSITVQLLENHGYDVRDRTSLGSTAVLRNAIESDQIDIYWEYTGTTLMTSMGEEGIVGAEEAYTKVKDWDKETHNIHWLNFAEANNTYTLLMREERAAELNLQTISGLAEYIND</sequence>
<evidence type="ECO:0000313" key="2">
    <source>
        <dbReference type="EMBL" id="MCC3145587.1"/>
    </source>
</evidence>
<dbReference type="InterPro" id="IPR007210">
    <property type="entry name" value="ABC_Gly_betaine_transp_sub-bd"/>
</dbReference>
<dbReference type="GO" id="GO:0043190">
    <property type="term" value="C:ATP-binding cassette (ABC) transporter complex"/>
    <property type="evidence" value="ECO:0007669"/>
    <property type="project" value="InterPro"/>
</dbReference>
<dbReference type="PROSITE" id="PS51257">
    <property type="entry name" value="PROKAR_LIPOPROTEIN"/>
    <property type="match status" value="1"/>
</dbReference>
<name>A0AAW4X1D4_9FIRM</name>
<evidence type="ECO:0000259" key="1">
    <source>
        <dbReference type="Pfam" id="PF04069"/>
    </source>
</evidence>
<feature type="domain" description="ABC-type glycine betaine transport system substrate-binding" evidence="1">
    <location>
        <begin position="186"/>
        <end position="313"/>
    </location>
</feature>
<protein>
    <submittedName>
        <fullName evidence="2">Glycine/betaine ABC transporter substrate-binding protein</fullName>
    </submittedName>
</protein>
<reference evidence="2 3" key="1">
    <citation type="submission" date="2021-10" db="EMBL/GenBank/DDBJ databases">
        <authorList>
            <person name="Grouzdev D.S."/>
            <person name="Pantiukh K.S."/>
            <person name="Krutkina M.S."/>
        </authorList>
    </citation>
    <scope>NUCLEOTIDE SEQUENCE [LARGE SCALE GENOMIC DNA]</scope>
    <source>
        <strain evidence="2 3">Z-7514</strain>
    </source>
</reference>
<gene>
    <name evidence="2" type="ORF">LJ207_09650</name>
</gene>
<dbReference type="AlphaFoldDB" id="A0AAW4X1D4"/>
<keyword evidence="3" id="KW-1185">Reference proteome</keyword>
<accession>A0AAW4X1D4</accession>